<feature type="chain" id="PRO_5045147497" evidence="4">
    <location>
        <begin position="20"/>
        <end position="448"/>
    </location>
</feature>
<organism evidence="5 6">
    <name type="scientific">Serratia rhizosphaerae</name>
    <dbReference type="NCBI Taxonomy" id="2597702"/>
    <lineage>
        <taxon>Bacteria</taxon>
        <taxon>Pseudomonadati</taxon>
        <taxon>Pseudomonadota</taxon>
        <taxon>Gammaproteobacteria</taxon>
        <taxon>Enterobacterales</taxon>
        <taxon>Yersiniaceae</taxon>
        <taxon>Serratia</taxon>
    </lineage>
</organism>
<keyword evidence="6" id="KW-1185">Reference proteome</keyword>
<evidence type="ECO:0000313" key="5">
    <source>
        <dbReference type="EMBL" id="QHA89869.1"/>
    </source>
</evidence>
<dbReference type="Proteomes" id="UP000430368">
    <property type="component" value="Chromosome"/>
</dbReference>
<dbReference type="InterPro" id="IPR023614">
    <property type="entry name" value="Porin_dom_sf"/>
</dbReference>
<comment type="similarity">
    <text evidence="1">Belongs to the outer membrane porin (Opr) (TC 1.B.25) family.</text>
</comment>
<keyword evidence="2" id="KW-0813">Transport</keyword>
<reference evidence="5 6" key="1">
    <citation type="submission" date="2019-07" db="EMBL/GenBank/DDBJ databases">
        <title>Serratia dokdonensis sp. nov., an elicitor of systemic resistance in Nicotiana Tabacum.</title>
        <authorList>
            <person name="Son J.-S."/>
            <person name="Hwang Y.-J."/>
            <person name="Lee S.-Y."/>
            <person name="Ghim S.-Y."/>
        </authorList>
    </citation>
    <scope>NUCLEOTIDE SEQUENCE [LARGE SCALE GENOMIC DNA]</scope>
    <source>
        <strain evidence="5 6">KUDC3025</strain>
    </source>
</reference>
<proteinExistence type="inferred from homology"/>
<feature type="signal peptide" evidence="4">
    <location>
        <begin position="1"/>
        <end position="19"/>
    </location>
</feature>
<dbReference type="RefSeq" id="WP_160031374.1">
    <property type="nucleotide sequence ID" value="NZ_CP041764.1"/>
</dbReference>
<evidence type="ECO:0000256" key="2">
    <source>
        <dbReference type="ARBA" id="ARBA00022448"/>
    </source>
</evidence>
<keyword evidence="3 4" id="KW-0732">Signal</keyword>
<evidence type="ECO:0000256" key="4">
    <source>
        <dbReference type="SAM" id="SignalP"/>
    </source>
</evidence>
<evidence type="ECO:0000256" key="3">
    <source>
        <dbReference type="ARBA" id="ARBA00022729"/>
    </source>
</evidence>
<evidence type="ECO:0000313" key="6">
    <source>
        <dbReference type="Proteomes" id="UP000430368"/>
    </source>
</evidence>
<dbReference type="PANTHER" id="PTHR34596">
    <property type="entry name" value="CHITOPORIN"/>
    <property type="match status" value="1"/>
</dbReference>
<gene>
    <name evidence="5" type="ORF">FO014_07340</name>
</gene>
<dbReference type="Pfam" id="PF03573">
    <property type="entry name" value="OprD"/>
    <property type="match status" value="1"/>
</dbReference>
<protein>
    <submittedName>
        <fullName evidence="5">OprD family porin</fullName>
    </submittedName>
</protein>
<dbReference type="Gene3D" id="2.40.160.10">
    <property type="entry name" value="Porin"/>
    <property type="match status" value="1"/>
</dbReference>
<dbReference type="InterPro" id="IPR005318">
    <property type="entry name" value="OM_porin_bac"/>
</dbReference>
<dbReference type="PANTHER" id="PTHR34596:SF2">
    <property type="entry name" value="CHITOPORIN"/>
    <property type="match status" value="1"/>
</dbReference>
<evidence type="ECO:0000256" key="1">
    <source>
        <dbReference type="ARBA" id="ARBA00009075"/>
    </source>
</evidence>
<name>A0ABX6GUL3_9GAMM</name>
<sequence length="448" mass="50801">MKINLLTIALATWVIPACAWSSSADTRIQEKDVIDQVLADPFFTQSQMTLSLKNYWKYLKEDNTEPKKVHNAWGQGVAVDYQSGYFADVIGVDVVYYGAVKLGASDYFNTRGVLYNNGSGNNKGNAEGYSKFGQRNLKFKYALGDVGLHARWGWQVMKNVGVISTSTRLSPTTYSGWLGAVDYDGLTLRGAYIESSMDRNSPDKKRFQTNTGKYINHIASGDLSWKSKRWDLKYGYGESENYLQRHILQAHVMPAERLKFGAQIYDTHALEEYKAMPAGKRDFDNHARHYTLEAGWRADNWSTKWGLGYTDAKKEHQVGFYPRHMSKNSRGTFSSMAYAGDDYMRDGEVMLANISDYKLTPDFAVGLAGNIGQFNYKGNHVRTGEINAFTRWTPSQMPLKNLTVWTMFGPGWSYKASGKTPVLNDDGRYMRSHTLSSEVIIEYKFKLF</sequence>
<accession>A0ABX6GUL3</accession>
<dbReference type="EMBL" id="CP041764">
    <property type="protein sequence ID" value="QHA89869.1"/>
    <property type="molecule type" value="Genomic_DNA"/>
</dbReference>